<dbReference type="EMBL" id="CP002780">
    <property type="protein sequence ID" value="AEG60268.1"/>
    <property type="molecule type" value="Genomic_DNA"/>
</dbReference>
<sequence length="269" mass="29452">MKKLLAVLCLLGLLLLSSVPAFAGTDTGKDAEGILTNYLNAIVNQNVDEILTLVIDERYSSDGSQKEEYTHFLEEKKLIDYKIKKMSQESPTQINFETILTFDNGSIERVPIVLKNDKSWKVFINEKSLEKNYEVIQEGNQKIVTKPQEISPQATTLVSWSFTNRGGGAVFYSNNSFNISGSTATLASVTQTHDYVNLGWPVGITYAIVKKGILGDSMWGQRYLSGSISNPVSVNVSGSGSYTGAQVRFTTDIGNTSSMGYRGSGSLTQ</sequence>
<evidence type="ECO:0000313" key="3">
    <source>
        <dbReference type="Proteomes" id="UP000009234"/>
    </source>
</evidence>
<reference evidence="2 3" key="2">
    <citation type="journal article" date="2012" name="Stand. Genomic Sci.">
        <title>Complete genome sequence of the sulfate-reducing firmicute Desulfotomaculum ruminis type strain (DL(T)).</title>
        <authorList>
            <person name="Spring S."/>
            <person name="Visser M."/>
            <person name="Lu M."/>
            <person name="Copeland A."/>
            <person name="Lapidus A."/>
            <person name="Lucas S."/>
            <person name="Cheng J.F."/>
            <person name="Han C."/>
            <person name="Tapia R."/>
            <person name="Goodwin L.A."/>
            <person name="Pitluck S."/>
            <person name="Ivanova N."/>
            <person name="Land M."/>
            <person name="Hauser L."/>
            <person name="Larimer F."/>
            <person name="Rohde M."/>
            <person name="Goker M."/>
            <person name="Detter J.C."/>
            <person name="Kyrpides N.C."/>
            <person name="Woyke T."/>
            <person name="Schaap P.J."/>
            <person name="Plugge C.M."/>
            <person name="Muyzer G."/>
            <person name="Kuever J."/>
            <person name="Pereira I.A."/>
            <person name="Parshina S.N."/>
            <person name="Bernier-Latmani R."/>
            <person name="Stams A.J."/>
            <person name="Klenk H.P."/>
        </authorList>
    </citation>
    <scope>NUCLEOTIDE SEQUENCE [LARGE SCALE GENOMIC DNA]</scope>
    <source>
        <strain evidence="3">ATCC 23193 / DSM 2154 / NCIB 8452 / DL</strain>
    </source>
</reference>
<evidence type="ECO:0008006" key="4">
    <source>
        <dbReference type="Google" id="ProtNLM"/>
    </source>
</evidence>
<feature type="chain" id="PRO_5003333482" description="DUF4878 domain-containing protein" evidence="1">
    <location>
        <begin position="24"/>
        <end position="269"/>
    </location>
</feature>
<accession>F6DVB5</accession>
<protein>
    <recommendedName>
        <fullName evidence="4">DUF4878 domain-containing protein</fullName>
    </recommendedName>
</protein>
<dbReference type="eggNOG" id="COG0675">
    <property type="taxonomic scope" value="Bacteria"/>
</dbReference>
<dbReference type="AlphaFoldDB" id="F6DVB5"/>
<evidence type="ECO:0000313" key="2">
    <source>
        <dbReference type="EMBL" id="AEG60268.1"/>
    </source>
</evidence>
<proteinExistence type="predicted"/>
<dbReference type="KEGG" id="dru:Desru_2012"/>
<dbReference type="OrthoDB" id="3035420at2"/>
<keyword evidence="1" id="KW-0732">Signal</keyword>
<reference evidence="3" key="1">
    <citation type="submission" date="2011-05" db="EMBL/GenBank/DDBJ databases">
        <title>Complete sequence of Desulfotomaculum ruminis DSM 2154.</title>
        <authorList>
            <person name="Lucas S."/>
            <person name="Copeland A."/>
            <person name="Lapidus A."/>
            <person name="Cheng J.-F."/>
            <person name="Goodwin L."/>
            <person name="Pitluck S."/>
            <person name="Lu M."/>
            <person name="Detter J.C."/>
            <person name="Han C."/>
            <person name="Tapia R."/>
            <person name="Land M."/>
            <person name="Hauser L."/>
            <person name="Kyrpides N."/>
            <person name="Ivanova N."/>
            <person name="Mikhailova N."/>
            <person name="Pagani I."/>
            <person name="Stams A.J.M."/>
            <person name="Plugge C.M."/>
            <person name="Muyzer G."/>
            <person name="Kuever J."/>
            <person name="Parshina S.N."/>
            <person name="Ivanova A.E."/>
            <person name="Nazina T.N."/>
            <person name="Brambilla E."/>
            <person name="Spring S."/>
            <person name="Klenk H.-P."/>
            <person name="Woyke T."/>
        </authorList>
    </citation>
    <scope>NUCLEOTIDE SEQUENCE [LARGE SCALE GENOMIC DNA]</scope>
    <source>
        <strain evidence="3">ATCC 23193 / DSM 2154 / NCIB 8452 / DL</strain>
    </source>
</reference>
<dbReference type="HOGENOM" id="CLU_1114079_0_0_9"/>
<dbReference type="RefSeq" id="WP_013842030.1">
    <property type="nucleotide sequence ID" value="NC_015589.1"/>
</dbReference>
<feature type="signal peptide" evidence="1">
    <location>
        <begin position="1"/>
        <end position="23"/>
    </location>
</feature>
<gene>
    <name evidence="2" type="ordered locus">Desru_2012</name>
</gene>
<evidence type="ECO:0000256" key="1">
    <source>
        <dbReference type="SAM" id="SignalP"/>
    </source>
</evidence>
<dbReference type="Proteomes" id="UP000009234">
    <property type="component" value="Chromosome"/>
</dbReference>
<keyword evidence="3" id="KW-1185">Reference proteome</keyword>
<organism evidence="2 3">
    <name type="scientific">Desulforamulus ruminis (strain ATCC 23193 / DSM 2154 / NCIMB 8452 / DL)</name>
    <name type="common">Desulfotomaculum ruminis</name>
    <dbReference type="NCBI Taxonomy" id="696281"/>
    <lineage>
        <taxon>Bacteria</taxon>
        <taxon>Bacillati</taxon>
        <taxon>Bacillota</taxon>
        <taxon>Clostridia</taxon>
        <taxon>Eubacteriales</taxon>
        <taxon>Peptococcaceae</taxon>
        <taxon>Desulforamulus</taxon>
    </lineage>
</organism>
<name>F6DVB5_DESRL</name>